<reference evidence="1 2" key="1">
    <citation type="submission" date="2013-07" db="EMBL/GenBank/DDBJ databases">
        <authorList>
            <person name="Stoco P.H."/>
            <person name="Wagner G."/>
            <person name="Gerber A."/>
            <person name="Zaha A."/>
            <person name="Thompson C."/>
            <person name="Bartholomeu D.C."/>
            <person name="Luckemeyer D.D."/>
            <person name="Bahia D."/>
            <person name="Loreto E."/>
            <person name="Prestes E.B."/>
            <person name="Lima F.M."/>
            <person name="Rodrigues-Luiz G."/>
            <person name="Vallejo G.A."/>
            <person name="Filho J.F."/>
            <person name="Monteiro K.M."/>
            <person name="Tyler K.M."/>
            <person name="de Almeida L.G."/>
            <person name="Ortiz M.F."/>
            <person name="Siervo M.A."/>
            <person name="de Moraes M.H."/>
            <person name="Cunha O.L."/>
            <person name="Mendonca-Neto R."/>
            <person name="Silva R."/>
            <person name="Teixeira S.M."/>
            <person name="Murta S.M."/>
            <person name="Sincero T.C."/>
            <person name="Mendes T.A."/>
            <person name="Urmenyi T.P."/>
            <person name="Silva V.G."/>
            <person name="da Rocha W.D."/>
            <person name="Andersson B."/>
            <person name="Romanha A.J."/>
            <person name="Steindel M."/>
            <person name="de Vasconcelos A.T."/>
            <person name="Grisard E.C."/>
        </authorList>
    </citation>
    <scope>NUCLEOTIDE SEQUENCE [LARGE SCALE GENOMIC DNA]</scope>
    <source>
        <strain evidence="1 2">SC58</strain>
    </source>
</reference>
<dbReference type="Proteomes" id="UP000031737">
    <property type="component" value="Unassembled WGS sequence"/>
</dbReference>
<gene>
    <name evidence="1" type="ORF">TRSC58_04995</name>
</gene>
<evidence type="ECO:0000313" key="2">
    <source>
        <dbReference type="Proteomes" id="UP000031737"/>
    </source>
</evidence>
<dbReference type="InterPro" id="IPR029063">
    <property type="entry name" value="SAM-dependent_MTases_sf"/>
</dbReference>
<evidence type="ECO:0000313" key="1">
    <source>
        <dbReference type="EMBL" id="ESL07317.1"/>
    </source>
</evidence>
<organism evidence="1 2">
    <name type="scientific">Trypanosoma rangeli SC58</name>
    <dbReference type="NCBI Taxonomy" id="429131"/>
    <lineage>
        <taxon>Eukaryota</taxon>
        <taxon>Discoba</taxon>
        <taxon>Euglenozoa</taxon>
        <taxon>Kinetoplastea</taxon>
        <taxon>Metakinetoplastina</taxon>
        <taxon>Trypanosomatida</taxon>
        <taxon>Trypanosomatidae</taxon>
        <taxon>Trypanosoma</taxon>
        <taxon>Herpetosoma</taxon>
    </lineage>
</organism>
<proteinExistence type="predicted"/>
<dbReference type="EMBL" id="AUPL01004995">
    <property type="protein sequence ID" value="ESL07317.1"/>
    <property type="molecule type" value="Genomic_DNA"/>
</dbReference>
<dbReference type="OrthoDB" id="540004at2759"/>
<dbReference type="VEuPathDB" id="TriTrypDB:TRSC58_04995"/>
<comment type="caution">
    <text evidence="1">The sequence shown here is derived from an EMBL/GenBank/DDBJ whole genome shotgun (WGS) entry which is preliminary data.</text>
</comment>
<dbReference type="SUPFAM" id="SSF53335">
    <property type="entry name" value="S-adenosyl-L-methionine-dependent methyltransferases"/>
    <property type="match status" value="1"/>
</dbReference>
<dbReference type="AlphaFoldDB" id="A0A061J1Z6"/>
<keyword evidence="2" id="KW-1185">Reference proteome</keyword>
<sequence>MSLLLRLRSCKCPKSTLYDWMVAPLADMWYREVLLLCPMDAFVLDVGVGATSSLIANRDIIRSKGLIVTRVVCDAEDARAAQGDILKYELENQVSIVCSSILEYTPPHVAFIYFSGGFTLIPNKVDMIKHCCRMLQGPAANGSSCTGNAEDDGGGVLVFTPTFEKPTLWGLYVSPLLRRVLKLLMTMDFGKVTSEADFLSLLRQAELRVVSMRTLKDYWFRKHVMVLATPLE</sequence>
<dbReference type="Gene3D" id="3.40.50.150">
    <property type="entry name" value="Vaccinia Virus protein VP39"/>
    <property type="match status" value="1"/>
</dbReference>
<evidence type="ECO:0008006" key="3">
    <source>
        <dbReference type="Google" id="ProtNLM"/>
    </source>
</evidence>
<protein>
    <recommendedName>
        <fullName evidence="3">Methyltransferase domain-containing protein</fullName>
    </recommendedName>
</protein>
<accession>A0A061J1Z6</accession>
<name>A0A061J1Z6_TRYRA</name>